<evidence type="ECO:0000259" key="2">
    <source>
        <dbReference type="Pfam" id="PF01915"/>
    </source>
</evidence>
<evidence type="ECO:0000256" key="1">
    <source>
        <dbReference type="ARBA" id="ARBA00022801"/>
    </source>
</evidence>
<sequence>MARKAAAASAVLLENNGILPLARGARVALIGPFAADRANMLGTWSVSGRAEDVVPLDQAVAALTGVTPARAWGPISSMKAGLPRGSMSTA</sequence>
<protein>
    <submittedName>
        <fullName evidence="3">Glycoside hydrolase family 3 C-terminal domain-containing protein</fullName>
    </submittedName>
</protein>
<organism evidence="3 4">
    <name type="scientific">Paracoccus cavernae</name>
    <dbReference type="NCBI Taxonomy" id="1571207"/>
    <lineage>
        <taxon>Bacteria</taxon>
        <taxon>Pseudomonadati</taxon>
        <taxon>Pseudomonadota</taxon>
        <taxon>Alphaproteobacteria</taxon>
        <taxon>Rhodobacterales</taxon>
        <taxon>Paracoccaceae</taxon>
        <taxon>Paracoccus</taxon>
    </lineage>
</organism>
<keyword evidence="4" id="KW-1185">Reference proteome</keyword>
<dbReference type="EMBL" id="JAUFRC010000003">
    <property type="protein sequence ID" value="MDN3713961.1"/>
    <property type="molecule type" value="Genomic_DNA"/>
</dbReference>
<dbReference type="Gene3D" id="3.40.50.1700">
    <property type="entry name" value="Glycoside hydrolase family 3 C-terminal domain"/>
    <property type="match status" value="1"/>
</dbReference>
<reference evidence="4" key="1">
    <citation type="journal article" date="2019" name="Int. J. Syst. Evol. Microbiol.">
        <title>The Global Catalogue of Microorganisms (GCM) 10K type strain sequencing project: providing services to taxonomists for standard genome sequencing and annotation.</title>
        <authorList>
            <consortium name="The Broad Institute Genomics Platform"/>
            <consortium name="The Broad Institute Genome Sequencing Center for Infectious Disease"/>
            <person name="Wu L."/>
            <person name="Ma J."/>
        </authorList>
    </citation>
    <scope>NUCLEOTIDE SEQUENCE [LARGE SCALE GENOMIC DNA]</scope>
    <source>
        <strain evidence="4">CECT 8482</strain>
    </source>
</reference>
<gene>
    <name evidence="3" type="ORF">QWZ10_23250</name>
</gene>
<name>A0ABT8DDT5_9RHOB</name>
<dbReference type="GO" id="GO:0016787">
    <property type="term" value="F:hydrolase activity"/>
    <property type="evidence" value="ECO:0007669"/>
    <property type="project" value="UniProtKB-KW"/>
</dbReference>
<dbReference type="SUPFAM" id="SSF52279">
    <property type="entry name" value="Beta-D-glucan exohydrolase, C-terminal domain"/>
    <property type="match status" value="1"/>
</dbReference>
<dbReference type="Pfam" id="PF01915">
    <property type="entry name" value="Glyco_hydro_3_C"/>
    <property type="match status" value="1"/>
</dbReference>
<dbReference type="Proteomes" id="UP001243846">
    <property type="component" value="Unassembled WGS sequence"/>
</dbReference>
<keyword evidence="1 3" id="KW-0378">Hydrolase</keyword>
<comment type="caution">
    <text evidence="3">The sequence shown here is derived from an EMBL/GenBank/DDBJ whole genome shotgun (WGS) entry which is preliminary data.</text>
</comment>
<dbReference type="InterPro" id="IPR002772">
    <property type="entry name" value="Glyco_hydro_3_C"/>
</dbReference>
<feature type="domain" description="Glycoside hydrolase family 3 C-terminal" evidence="2">
    <location>
        <begin position="11"/>
        <end position="61"/>
    </location>
</feature>
<proteinExistence type="predicted"/>
<dbReference type="InterPro" id="IPR036881">
    <property type="entry name" value="Glyco_hydro_3_C_sf"/>
</dbReference>
<evidence type="ECO:0000313" key="4">
    <source>
        <dbReference type="Proteomes" id="UP001243846"/>
    </source>
</evidence>
<evidence type="ECO:0000313" key="3">
    <source>
        <dbReference type="EMBL" id="MDN3713961.1"/>
    </source>
</evidence>
<accession>A0ABT8DDT5</accession>